<dbReference type="InterPro" id="IPR048068">
    <property type="entry name" value="LarA-like"/>
</dbReference>
<sequence>MREEVSEYTFPTDLWYGEGEVSVEFPENWTVEKYDMKGHKASTISKEDIRKAIEDPIGSRPIEEDAEGADSAVILFDDMTRPTDPKKVAPLVLEKLEEAGVPEDSIRFIMAQGAHRTHSRYDFAKKLGEDIIDNYPVFPHNPFHNCVRIDTTSFGTPVEINADFMDCDYKIGIGSIIPHPQCGYGGGGKIVVPGVSSMETIRKNHLLSITPRGELTSDAGWGCCDSNTHKQDVEEMVNMSGLDFKIDFLLNCKGQMTDIFSGDPIEEHNKGIRKAKKHYKTKKAKSVDIVIANAYCKANEAGLVISQVEDTLKKSGGTITSSY</sequence>
<organism evidence="2 3">
    <name type="scientific">candidate division MSBL1 archaeon SCGC-AAA382A03</name>
    <dbReference type="NCBI Taxonomy" id="1698278"/>
    <lineage>
        <taxon>Archaea</taxon>
        <taxon>Methanobacteriati</taxon>
        <taxon>Methanobacteriota</taxon>
        <taxon>candidate division MSBL1</taxon>
    </lineage>
</organism>
<keyword evidence="3" id="KW-1185">Reference proteome</keyword>
<dbReference type="Gene3D" id="3.40.50.11440">
    <property type="match status" value="1"/>
</dbReference>
<name>A0A133VFI6_9EURY</name>
<dbReference type="AlphaFoldDB" id="A0A133VFI6"/>
<protein>
    <recommendedName>
        <fullName evidence="1">LarA-like N-terminal domain-containing protein</fullName>
    </recommendedName>
</protein>
<evidence type="ECO:0000313" key="3">
    <source>
        <dbReference type="Proteomes" id="UP000070549"/>
    </source>
</evidence>
<dbReference type="PANTHER" id="PTHR33171">
    <property type="entry name" value="LAR_N DOMAIN-CONTAINING PROTEIN"/>
    <property type="match status" value="1"/>
</dbReference>
<dbReference type="Proteomes" id="UP000070549">
    <property type="component" value="Unassembled WGS sequence"/>
</dbReference>
<dbReference type="InterPro" id="IPR043166">
    <property type="entry name" value="LarA-like_C"/>
</dbReference>
<evidence type="ECO:0000313" key="2">
    <source>
        <dbReference type="EMBL" id="KXB05203.1"/>
    </source>
</evidence>
<dbReference type="PANTHER" id="PTHR33171:SF17">
    <property type="entry name" value="LARA-LIKE N-TERMINAL DOMAIN-CONTAINING PROTEIN"/>
    <property type="match status" value="1"/>
</dbReference>
<dbReference type="EMBL" id="LHYC01000029">
    <property type="protein sequence ID" value="KXB05203.1"/>
    <property type="molecule type" value="Genomic_DNA"/>
</dbReference>
<feature type="domain" description="LarA-like N-terminal" evidence="1">
    <location>
        <begin position="16"/>
        <end position="211"/>
    </location>
</feature>
<proteinExistence type="predicted"/>
<evidence type="ECO:0000259" key="1">
    <source>
        <dbReference type="Pfam" id="PF09861"/>
    </source>
</evidence>
<dbReference type="GO" id="GO:0050043">
    <property type="term" value="F:lactate racemase activity"/>
    <property type="evidence" value="ECO:0007669"/>
    <property type="project" value="InterPro"/>
</dbReference>
<dbReference type="InterPro" id="IPR018657">
    <property type="entry name" value="LarA-like_N"/>
</dbReference>
<gene>
    <name evidence="2" type="ORF">AKJ49_01285</name>
</gene>
<dbReference type="Pfam" id="PF09861">
    <property type="entry name" value="Lar_N"/>
    <property type="match status" value="1"/>
</dbReference>
<reference evidence="2 3" key="1">
    <citation type="journal article" date="2016" name="Sci. Rep.">
        <title>Metabolic traits of an uncultured archaeal lineage -MSBL1- from brine pools of the Red Sea.</title>
        <authorList>
            <person name="Mwirichia R."/>
            <person name="Alam I."/>
            <person name="Rashid M."/>
            <person name="Vinu M."/>
            <person name="Ba-Alawi W."/>
            <person name="Anthony Kamau A."/>
            <person name="Kamanda Ngugi D."/>
            <person name="Goker M."/>
            <person name="Klenk H.P."/>
            <person name="Bajic V."/>
            <person name="Stingl U."/>
        </authorList>
    </citation>
    <scope>NUCLEOTIDE SEQUENCE [LARGE SCALE GENOMIC DNA]</scope>
    <source>
        <strain evidence="2">SCGC-AAA382A03</strain>
    </source>
</reference>
<dbReference type="Gene3D" id="3.90.226.30">
    <property type="match status" value="1"/>
</dbReference>
<comment type="caution">
    <text evidence="2">The sequence shown here is derived from an EMBL/GenBank/DDBJ whole genome shotgun (WGS) entry which is preliminary data.</text>
</comment>
<accession>A0A133VFI6</accession>